<evidence type="ECO:0000313" key="2">
    <source>
        <dbReference type="EMBL" id="KAH9293443.1"/>
    </source>
</evidence>
<dbReference type="PANTHER" id="PTHR46201">
    <property type="entry name" value="PHD FINGER PROTEIN MALE MEIOCYTE DEATH 1-RELATED"/>
    <property type="match status" value="1"/>
</dbReference>
<dbReference type="EMBL" id="JAHRHJ020001122">
    <property type="protein sequence ID" value="KAH9293443.1"/>
    <property type="molecule type" value="Genomic_DNA"/>
</dbReference>
<keyword evidence="3" id="KW-1185">Reference proteome</keyword>
<dbReference type="Proteomes" id="UP000824469">
    <property type="component" value="Unassembled WGS sequence"/>
</dbReference>
<reference evidence="2 3" key="1">
    <citation type="journal article" date="2021" name="Nat. Plants">
        <title>The Taxus genome provides insights into paclitaxel biosynthesis.</title>
        <authorList>
            <person name="Xiong X."/>
            <person name="Gou J."/>
            <person name="Liao Q."/>
            <person name="Li Y."/>
            <person name="Zhou Q."/>
            <person name="Bi G."/>
            <person name="Li C."/>
            <person name="Du R."/>
            <person name="Wang X."/>
            <person name="Sun T."/>
            <person name="Guo L."/>
            <person name="Liang H."/>
            <person name="Lu P."/>
            <person name="Wu Y."/>
            <person name="Zhang Z."/>
            <person name="Ro D.K."/>
            <person name="Shang Y."/>
            <person name="Huang S."/>
            <person name="Yan J."/>
        </authorList>
    </citation>
    <scope>NUCLEOTIDE SEQUENCE [LARGE SCALE GENOMIC DNA]</scope>
    <source>
        <strain evidence="2">Ta-2019</strain>
    </source>
</reference>
<dbReference type="AlphaFoldDB" id="A0AA38C655"/>
<sequence length="487" mass="54602">MYKNFENPRKRKRGEKLFEFRTLGDPGCPADYQLAFRDNIRLFLEQCAEREPYNIDGNPTWIISLQEETQGALIPLYIVEETVIVSPNPHCDLCRCIGNPCVNQVSFHELKGWSHHLVSKRRYHFIIAALEIAERPLGMAAATVGTRVCPSCHDRVSNMYTCLLCGDKAVQARVLELQTHLLHGIIHGNGFGHLLSINGREKGSKYVSGRDIMDLWDRMCIMLRARKISVEDVTQKRKMEFRLLNCVAYKESWFGRWGYRFGHGSFGVTQEMYTKAIEAVRGIPLTLVVQNFEGADVEVLGIVHGYQRISGKPLQTVGDLFRFMMELKARLPVESSSPSSSSSSGAAAAINSYISWKGTKNDKNKIPVNRNPITADLQCRWKYEDRKMSRQEVRDEARLSIGDTGLLDFVLKSLGNRIVGGYVVRRTLNPKTKILEYSLDDASPVAPAAGLDPSYGGVMEVTPPPPVAVAVAVRRTGGSSDRHRLSV</sequence>
<comment type="caution">
    <text evidence="2">The sequence shown here is derived from an EMBL/GenBank/DDBJ whole genome shotgun (WGS) entry which is preliminary data.</text>
</comment>
<organism evidence="2 3">
    <name type="scientific">Taxus chinensis</name>
    <name type="common">Chinese yew</name>
    <name type="synonym">Taxus wallichiana var. chinensis</name>
    <dbReference type="NCBI Taxonomy" id="29808"/>
    <lineage>
        <taxon>Eukaryota</taxon>
        <taxon>Viridiplantae</taxon>
        <taxon>Streptophyta</taxon>
        <taxon>Embryophyta</taxon>
        <taxon>Tracheophyta</taxon>
        <taxon>Spermatophyta</taxon>
        <taxon>Pinopsida</taxon>
        <taxon>Pinidae</taxon>
        <taxon>Conifers II</taxon>
        <taxon>Cupressales</taxon>
        <taxon>Taxaceae</taxon>
        <taxon>Taxus</taxon>
    </lineage>
</organism>
<protein>
    <recommendedName>
        <fullName evidence="1">PTC1-like winged helix-turn-helix domain-containing protein</fullName>
    </recommendedName>
</protein>
<dbReference type="Pfam" id="PF25874">
    <property type="entry name" value="WHD_plant_repro"/>
    <property type="match status" value="1"/>
</dbReference>
<dbReference type="PANTHER" id="PTHR46201:SF9">
    <property type="entry name" value="PHD FINGER PROTEIN MALE MEIOCYTE DEATH 1"/>
    <property type="match status" value="1"/>
</dbReference>
<evidence type="ECO:0000259" key="1">
    <source>
        <dbReference type="Pfam" id="PF25874"/>
    </source>
</evidence>
<gene>
    <name evidence="2" type="ORF">KI387_041349</name>
</gene>
<proteinExistence type="predicted"/>
<dbReference type="InterPro" id="IPR059080">
    <property type="entry name" value="WHD_PTC1"/>
</dbReference>
<dbReference type="OMA" id="CIMLRAR"/>
<accession>A0AA38C655</accession>
<evidence type="ECO:0000313" key="3">
    <source>
        <dbReference type="Proteomes" id="UP000824469"/>
    </source>
</evidence>
<feature type="domain" description="PTC1-like winged helix-turn-helix" evidence="1">
    <location>
        <begin position="384"/>
        <end position="441"/>
    </location>
</feature>
<name>A0AA38C655_TAXCH</name>